<dbReference type="SUPFAM" id="SSF63411">
    <property type="entry name" value="LuxS/MPP-like metallohydrolase"/>
    <property type="match status" value="4"/>
</dbReference>
<gene>
    <name evidence="11" type="ORF">IAA96_01910</name>
</gene>
<feature type="domain" description="Peptidase M16 C-terminal" evidence="10">
    <location>
        <begin position="726"/>
        <end position="889"/>
    </location>
</feature>
<protein>
    <submittedName>
        <fullName evidence="11">Insulinase family protein</fullName>
    </submittedName>
</protein>
<keyword evidence="7" id="KW-0482">Metalloprotease</keyword>
<dbReference type="InterPro" id="IPR011765">
    <property type="entry name" value="Pept_M16_N"/>
</dbReference>
<reference evidence="11" key="2">
    <citation type="journal article" date="2021" name="PeerJ">
        <title>Extensive microbial diversity within the chicken gut microbiome revealed by metagenomics and culture.</title>
        <authorList>
            <person name="Gilroy R."/>
            <person name="Ravi A."/>
            <person name="Getino M."/>
            <person name="Pursley I."/>
            <person name="Horton D.L."/>
            <person name="Alikhan N.F."/>
            <person name="Baker D."/>
            <person name="Gharbi K."/>
            <person name="Hall N."/>
            <person name="Watson M."/>
            <person name="Adriaenssens E.M."/>
            <person name="Foster-Nyarko E."/>
            <person name="Jarju S."/>
            <person name="Secka A."/>
            <person name="Antonio M."/>
            <person name="Oren A."/>
            <person name="Chaudhuri R.R."/>
            <person name="La Ragione R."/>
            <person name="Hildebrand F."/>
            <person name="Pallen M.J."/>
        </authorList>
    </citation>
    <scope>NUCLEOTIDE SEQUENCE</scope>
    <source>
        <strain evidence="11">B3-4054</strain>
    </source>
</reference>
<dbReference type="AlphaFoldDB" id="A0A9D9EMV4"/>
<dbReference type="InterPro" id="IPR001431">
    <property type="entry name" value="Pept_M16_Zn_BS"/>
</dbReference>
<evidence type="ECO:0000256" key="6">
    <source>
        <dbReference type="ARBA" id="ARBA00022833"/>
    </source>
</evidence>
<evidence type="ECO:0000313" key="11">
    <source>
        <dbReference type="EMBL" id="MBO8449843.1"/>
    </source>
</evidence>
<dbReference type="PROSITE" id="PS00143">
    <property type="entry name" value="INSULINASE"/>
    <property type="match status" value="1"/>
</dbReference>
<evidence type="ECO:0000313" key="12">
    <source>
        <dbReference type="Proteomes" id="UP000823616"/>
    </source>
</evidence>
<comment type="caution">
    <text evidence="11">The sequence shown here is derived from an EMBL/GenBank/DDBJ whole genome shotgun (WGS) entry which is preliminary data.</text>
</comment>
<evidence type="ECO:0000259" key="10">
    <source>
        <dbReference type="Pfam" id="PF05193"/>
    </source>
</evidence>
<dbReference type="GO" id="GO:0004222">
    <property type="term" value="F:metalloendopeptidase activity"/>
    <property type="evidence" value="ECO:0007669"/>
    <property type="project" value="InterPro"/>
</dbReference>
<comment type="cofactor">
    <cofactor evidence="1">
        <name>Zn(2+)</name>
        <dbReference type="ChEBI" id="CHEBI:29105"/>
    </cofactor>
</comment>
<feature type="domain" description="Peptidase M16 C-terminal" evidence="10">
    <location>
        <begin position="230"/>
        <end position="409"/>
    </location>
</feature>
<evidence type="ECO:0000256" key="3">
    <source>
        <dbReference type="ARBA" id="ARBA00022670"/>
    </source>
</evidence>
<organism evidence="11 12">
    <name type="scientific">Candidatus Avitreponema avistercoris</name>
    <dbReference type="NCBI Taxonomy" id="2840705"/>
    <lineage>
        <taxon>Bacteria</taxon>
        <taxon>Pseudomonadati</taxon>
        <taxon>Spirochaetota</taxon>
        <taxon>Spirochaetia</taxon>
        <taxon>Spirochaetales</taxon>
        <taxon>Candidatus Avitreponema</taxon>
    </lineage>
</organism>
<dbReference type="InterPro" id="IPR011249">
    <property type="entry name" value="Metalloenz_LuxS/M16"/>
</dbReference>
<dbReference type="GO" id="GO:0006508">
    <property type="term" value="P:proteolysis"/>
    <property type="evidence" value="ECO:0007669"/>
    <property type="project" value="UniProtKB-KW"/>
</dbReference>
<dbReference type="PANTHER" id="PTHR43690">
    <property type="entry name" value="NARDILYSIN"/>
    <property type="match status" value="1"/>
</dbReference>
<dbReference type="Gene3D" id="3.30.830.10">
    <property type="entry name" value="Metalloenzyme, LuxS/M16 peptidase-like"/>
    <property type="match status" value="4"/>
</dbReference>
<evidence type="ECO:0000256" key="4">
    <source>
        <dbReference type="ARBA" id="ARBA00022723"/>
    </source>
</evidence>
<dbReference type="GO" id="GO:0046872">
    <property type="term" value="F:metal ion binding"/>
    <property type="evidence" value="ECO:0007669"/>
    <property type="project" value="UniProtKB-KW"/>
</dbReference>
<feature type="domain" description="Peptidase M16 N-terminal" evidence="9">
    <location>
        <begin position="70"/>
        <end position="190"/>
    </location>
</feature>
<proteinExistence type="inferred from homology"/>
<evidence type="ECO:0000256" key="1">
    <source>
        <dbReference type="ARBA" id="ARBA00001947"/>
    </source>
</evidence>
<evidence type="ECO:0000256" key="5">
    <source>
        <dbReference type="ARBA" id="ARBA00022801"/>
    </source>
</evidence>
<keyword evidence="6" id="KW-0862">Zinc</keyword>
<evidence type="ECO:0000256" key="8">
    <source>
        <dbReference type="RuleBase" id="RU004447"/>
    </source>
</evidence>
<reference evidence="11" key="1">
    <citation type="submission" date="2020-10" db="EMBL/GenBank/DDBJ databases">
        <authorList>
            <person name="Gilroy R."/>
        </authorList>
    </citation>
    <scope>NUCLEOTIDE SEQUENCE</scope>
    <source>
        <strain evidence="11">B3-4054</strain>
    </source>
</reference>
<evidence type="ECO:0000256" key="2">
    <source>
        <dbReference type="ARBA" id="ARBA00007261"/>
    </source>
</evidence>
<dbReference type="EMBL" id="JADIMS010000034">
    <property type="protein sequence ID" value="MBO8449843.1"/>
    <property type="molecule type" value="Genomic_DNA"/>
</dbReference>
<accession>A0A9D9EMV4</accession>
<name>A0A9D9EMV4_9SPIR</name>
<dbReference type="Proteomes" id="UP000823616">
    <property type="component" value="Unassembled WGS sequence"/>
</dbReference>
<sequence length="973" mass="105884">MKTIMVKNNPETSRCGRRTGLRRAFFSVVTVLLCCAVLFSCASAPSAGSAALPENPEVVRGTMANGMQYMILQNREPENRIFLRLVVRAGSVLEEEDQLGVAHLIEHMAFNGTAHFRENELVDYFESIGMSFGPEVNAYTSADETVYMLEVPADDPEALQTAFLVFSDWASSIAFDPAELDKERGVVVEEWRLGRGASGRVQDAQIPLLYAGSRYAERLPIGDPEIVRTVPRERVVDFYRDWYRPDRMTAVVVGDCDPRETEKALIAALESVPAAEEGPPLPDYPIPVRTGTEVQVLLDPELSYVMFQLIGQSRPRPLYTEADFRADLVRRMLFSVFSARLNEALLSGDAPVIDVACGMSVHGRKAAYPYIGALPETGKFREAFSFVLEKTAQLQRWGVTEEEAARVRADFLASAEQMWLNRGKISSSALASSLLASALYGEPAVSLEDSVSLYRRLVPEITAQELSEAVRLYFPGKGSLLLVTGPESARDQIPSAEELESLWEQWSAPADLAPYAGDAPDRPLFDGVPLAPGSIVSRTVLSSAAEGDGLGDIELWTLSNGASVLVNPTPFKADEILFSAYSPGGLSLVDDSDYVSASVAAGYAQASGLNGFTAAELEKKLAGKSVAFSLSIDSAWESMSGRSSNADLETLFQLISLSFLAPEFSDAAWNLLSQSVSMEASQRLASPTEQLSDAIVKLRYGDNIRFRNLTPEMAASLDAETAARVYRERFADAGDFLFVFTGSIDGEALAGFVSAYLAGLPSSGGREQADVSRFPPFPEGVSTETVHAGMEEQATVFLSYGGRIPAGEGDFALFDSFCLLLDIRLRELVRERLGGTYGVSAYGGLSALPRSPDGSIREYSLSIQFGCAPDSWQMLTEAVQEELQTLSRELADAGDIGKLTETYRRTLESGQKNNAWIHSRILSHVRRGFPVSSLGSGDAAALVQDITAENMRSLAETYIRPDNYIRAVLVPAR</sequence>
<dbReference type="InterPro" id="IPR007863">
    <property type="entry name" value="Peptidase_M16_C"/>
</dbReference>
<keyword evidence="5" id="KW-0378">Hydrolase</keyword>
<evidence type="ECO:0000256" key="7">
    <source>
        <dbReference type="ARBA" id="ARBA00023049"/>
    </source>
</evidence>
<evidence type="ECO:0000259" key="9">
    <source>
        <dbReference type="Pfam" id="PF00675"/>
    </source>
</evidence>
<keyword evidence="3" id="KW-0645">Protease</keyword>
<dbReference type="Pfam" id="PF05193">
    <property type="entry name" value="Peptidase_M16_C"/>
    <property type="match status" value="2"/>
</dbReference>
<dbReference type="PANTHER" id="PTHR43690:SF34">
    <property type="entry name" value="ZINC PROTEASE PQQL-LIKE"/>
    <property type="match status" value="1"/>
</dbReference>
<dbReference type="InterPro" id="IPR050626">
    <property type="entry name" value="Peptidase_M16"/>
</dbReference>
<comment type="similarity">
    <text evidence="2 8">Belongs to the peptidase M16 family.</text>
</comment>
<dbReference type="Pfam" id="PF00675">
    <property type="entry name" value="Peptidase_M16"/>
    <property type="match status" value="1"/>
</dbReference>
<keyword evidence="4" id="KW-0479">Metal-binding</keyword>